<dbReference type="PANTHER" id="PTHR10670:SF0">
    <property type="entry name" value="DNA POLYMERASE EPSILON CATALYTIC SUBUNIT A"/>
    <property type="match status" value="1"/>
</dbReference>
<dbReference type="Pfam" id="PF08490">
    <property type="entry name" value="DUF1744"/>
    <property type="match status" value="1"/>
</dbReference>
<sequence length="2265" mass="258119">MGRGRGSFGLSSNRGKRGSGTRFGYRGAGSWRGGRGRGRGGGSSLPSDSPALKREDDGTLLEERFERVALNDEIDEKLGFCRVQEGAKREGWLINMRPTLVKDSEWPSGKAAVDFYFIQDDGGMFKCTFQYEPYFCIACKAGTETAVEEWLRKKYEGTISRIVRDKKEDLKLPNHLMGHRRLYLQLCFRNVSDLLAVRREIVPLAQANGAKRDAVDAYAEVINATAGGASMDIDFEGELGEQSLKTSGREREPRECIIDVREYDVPYYLRVAMDNEIRVGLWYAVTFNEGQPSFTIIAERVKRADPVVMAFDIETTKAPLKFPDQAIDQVMMISYMVDGQGYLITNREIVSEDIDDFEYTPKEGYEGPFIVFNEPNEAATIQRFFSHIQEVKPTVVATFNGDFFDFPFLDARAKVNGIDMYQETGFAKDNEDEYKSNNAAHMDCFRWVKRDSYLPQGSQGLKAVTTAKLGYNPIELDPELMTPYAMEQPQILAQYSVSDAVATYYLYMKYVHPFIFSLCNIIPLNPDEVLRKGSGTLCETLLMVEAFRGHIIMPNRHEESHGNMFEGHLLASETYVGGHVEALEAGVFRSDIPTDFKIVPAAAQQLIDELDAALQFCIVEEEKTKLEDVTNYEEVKADIQKALELIRDNPRRVDKPLIYHLDVAAMYPNIMLSNRLQPDSMVDESVCAVCDHNRPGKTCDRRLEWAWRGEFFPAHRDEFNMIKHALNQEDFPPKKAGGPKRKFVDLAPSEQTALLHKRLGDYSRKVYTKTKETKVEHREAIVCQKENPFYVDTVRRFRDRRYEYKGLLKTWKKNCDKVISEGRSIAEIDEAKKMIVLYDSLQLAHKCILNSFYGYVMRKGARWHSMEMAGITCLTGATIIQMARALVEQIGRPLELDTDGIWCMLPGVFPENFKFKLNNGKAIPISYPCTMLNHLVHAKFTNHQYHDLDPETGEYKVHSENSIFFELDGPYKAMILPSSKEEDKLLKKRYAVFNDDGSLAELKGFEVKRRGELQLIKIFQSQIFEKFLLGTTTQECYAAVAEVADQWLDVLYSRADNLSDEELVELIAENRSMSKTLAEYAGQKSTSISTARRLAEFLGDQMVKDKGLACKFIISAKPSGAPVTERAVPVAIFSAEESVKRTFLRKWLKDNSLVNFDLRSILDWGYYIERLGSVIQKLITIPAAMQKVANPVPRIAHPDWLHRRILKTTEKFKQNKMTDFFSKKSEMEETQMETQMDDDDDEETQQQEGTDPMDIEDMSGEQGPKKHKIRLAVVRRKPTRQQTPEEDLEDKPLPSANDKYSAFIKALRPRWRKLRELRHGGGASVSGGGSSSAAISMPAMFKGVKVRTRNRWDIIQIRPSSTPGRFILWLSIDSDLVPIPIRIPRQFYVHMKTPKEDLFLQQPQGVYQYEKVTRNLPHELPCVNLYKVTVREDVYQEIREHFIDLINDPNVDGVYEQQVPLTLRAILKLGRTCSVEDPSLTLTRAQTTGFDLEQLDRSSTSTSRQPYMSGGSRKYIFLYHACSANAPLHVFAVFLPGGSVKLHIVDPATRRQPIPRPQEQYVNQLRQFREQYDEPKSYAYPEALDISTAYHSNDVTALKAISRELGLLEDKSFTVVISSSKDDSYFDQHLPKLSRFPTLSMPKARAPHTLDVFPWQTHVASKLMTRYLTMGSWIDRLITLADYYDIPMGHVEGDQALYCIDVNFARRLVQQDIVLWWSPGERPDLGGIENDTGPLEDFPETEFMNPGVYSNVCLEVTLRNLAVNSVLQSQLVNELEGSGGATAFDSVSHTLYEYSKAEGQRDLTLAESQVSPQMFAILRSLLKTWLLDKIRTDSESPATLAVDHFWRWASSSASGLYDPTIHRFIHGLMRKIFIQMIAEFKRLGSTIVYADFSNILLATSKPPGTAYAYATYITTAVTSNELFQHIYMNTERFYDFLIFMDRANMAAVHCEDPLATETSDQLSLELRWNIQNFLPPAVQDDFAIMVQYYLVELFKIKQKSNAIARKPLRMLENGAPDNTQRDAAKASESESIAEFIAHRLTRKMLKTVGSVQERYRDSMMDEELAQSFEFPTLPGGYLHFDNPPLEFIKSVCEVFSLAKAFDVEIRLMKRNLLELVGIREFASEATFKNPCEPLKLSNMPCSHCDALRDFDFCRDPDLAASGQSSAPRWYCSSCNGEYDRVAIEFMLIGVVHALEASFANQDLRCPKCKQIRSDNLSRHCQCSGSYLFTSSKADARRKLRTMTNIAIFYNLPRLKECSQTLLSNW</sequence>
<dbReference type="GO" id="GO:0008310">
    <property type="term" value="F:single-stranded DNA 3'-5' DNA exonuclease activity"/>
    <property type="evidence" value="ECO:0007669"/>
    <property type="project" value="TreeGrafter"/>
</dbReference>
<dbReference type="InterPro" id="IPR029703">
    <property type="entry name" value="POL2"/>
</dbReference>
<dbReference type="InterPro" id="IPR054475">
    <property type="entry name" value="Znf-DPOE"/>
</dbReference>
<comment type="similarity">
    <text evidence="3 19">Belongs to the DNA polymerase type-B family.</text>
</comment>
<evidence type="ECO:0000256" key="18">
    <source>
        <dbReference type="ARBA" id="ARBA00065544"/>
    </source>
</evidence>
<accession>A0AAD5VWC4</accession>
<reference evidence="22" key="1">
    <citation type="submission" date="2022-07" db="EMBL/GenBank/DDBJ databases">
        <title>Genome Sequence of Leucocoprinus birnbaumii.</title>
        <authorList>
            <person name="Buettner E."/>
        </authorList>
    </citation>
    <scope>NUCLEOTIDE SEQUENCE</scope>
    <source>
        <strain evidence="22">VT141</strain>
    </source>
</reference>
<dbReference type="Pfam" id="PF22634">
    <property type="entry name" value="POL2_thumb"/>
    <property type="match status" value="1"/>
</dbReference>
<keyword evidence="7 19" id="KW-0235">DNA replication</keyword>
<keyword evidence="8 19" id="KW-0479">Metal-binding</keyword>
<evidence type="ECO:0000256" key="10">
    <source>
        <dbReference type="ARBA" id="ARBA00022833"/>
    </source>
</evidence>
<keyword evidence="10 19" id="KW-0862">Zinc</keyword>
<evidence type="ECO:0000256" key="12">
    <source>
        <dbReference type="ARBA" id="ARBA00023004"/>
    </source>
</evidence>
<keyword evidence="14 19" id="KW-0238">DNA-binding</keyword>
<dbReference type="InterPro" id="IPR042087">
    <property type="entry name" value="DNA_pol_B_thumb"/>
</dbReference>
<keyword evidence="11 19" id="KW-0239">DNA-directed DNA polymerase</keyword>
<evidence type="ECO:0000313" key="23">
    <source>
        <dbReference type="Proteomes" id="UP001213000"/>
    </source>
</evidence>
<dbReference type="EC" id="2.7.7.7" evidence="19"/>
<evidence type="ECO:0000256" key="19">
    <source>
        <dbReference type="RuleBase" id="RU365029"/>
    </source>
</evidence>
<evidence type="ECO:0000256" key="16">
    <source>
        <dbReference type="ARBA" id="ARBA00049244"/>
    </source>
</evidence>
<dbReference type="CDD" id="cd05535">
    <property type="entry name" value="POLBc_epsilon"/>
    <property type="match status" value="1"/>
</dbReference>
<evidence type="ECO:0000256" key="9">
    <source>
        <dbReference type="ARBA" id="ARBA00022771"/>
    </source>
</evidence>
<dbReference type="Gene3D" id="3.30.342.10">
    <property type="entry name" value="DNA Polymerase, chain B, domain 1"/>
    <property type="match status" value="1"/>
</dbReference>
<evidence type="ECO:0000259" key="21">
    <source>
        <dbReference type="SMART" id="SM01159"/>
    </source>
</evidence>
<evidence type="ECO:0000256" key="11">
    <source>
        <dbReference type="ARBA" id="ARBA00022932"/>
    </source>
</evidence>
<organism evidence="22 23">
    <name type="scientific">Leucocoprinus birnbaumii</name>
    <dbReference type="NCBI Taxonomy" id="56174"/>
    <lineage>
        <taxon>Eukaryota</taxon>
        <taxon>Fungi</taxon>
        <taxon>Dikarya</taxon>
        <taxon>Basidiomycota</taxon>
        <taxon>Agaricomycotina</taxon>
        <taxon>Agaricomycetes</taxon>
        <taxon>Agaricomycetidae</taxon>
        <taxon>Agaricales</taxon>
        <taxon>Agaricineae</taxon>
        <taxon>Agaricaceae</taxon>
        <taxon>Leucocoprinus</taxon>
    </lineage>
</organism>
<feature type="domain" description="DNA polymerase epsilon catalytic subunit A C-terminal" evidence="21">
    <location>
        <begin position="1556"/>
        <end position="1948"/>
    </location>
</feature>
<comment type="function">
    <text evidence="17 19">DNA polymerase II participates in chromosomal DNA replication.</text>
</comment>
<proteinExistence type="inferred from homology"/>
<dbReference type="GO" id="GO:0051539">
    <property type="term" value="F:4 iron, 4 sulfur cluster binding"/>
    <property type="evidence" value="ECO:0007669"/>
    <property type="project" value="UniProtKB-KW"/>
</dbReference>
<evidence type="ECO:0000256" key="4">
    <source>
        <dbReference type="ARBA" id="ARBA00022485"/>
    </source>
</evidence>
<dbReference type="SUPFAM" id="SSF56672">
    <property type="entry name" value="DNA/RNA polymerases"/>
    <property type="match status" value="1"/>
</dbReference>
<feature type="region of interest" description="Disordered" evidence="20">
    <location>
        <begin position="1"/>
        <end position="56"/>
    </location>
</feature>
<evidence type="ECO:0000256" key="6">
    <source>
        <dbReference type="ARBA" id="ARBA00022695"/>
    </source>
</evidence>
<dbReference type="InterPro" id="IPR006133">
    <property type="entry name" value="DNA-dir_DNA_pol_B_exonuc"/>
</dbReference>
<dbReference type="Gene3D" id="3.30.420.10">
    <property type="entry name" value="Ribonuclease H-like superfamily/Ribonuclease H"/>
    <property type="match status" value="1"/>
</dbReference>
<dbReference type="SUPFAM" id="SSF53098">
    <property type="entry name" value="Ribonuclease H-like"/>
    <property type="match status" value="1"/>
</dbReference>
<evidence type="ECO:0000256" key="5">
    <source>
        <dbReference type="ARBA" id="ARBA00022679"/>
    </source>
</evidence>
<name>A0AAD5VWC4_9AGAR</name>
<gene>
    <name evidence="22" type="ORF">NP233_g4795</name>
</gene>
<keyword evidence="6 19" id="KW-0548">Nucleotidyltransferase</keyword>
<dbReference type="Gene3D" id="3.90.1600.10">
    <property type="entry name" value="Palm domain of DNA polymerase"/>
    <property type="match status" value="1"/>
</dbReference>
<comment type="catalytic activity">
    <reaction evidence="16 19">
        <text>DNA(n) + a 2'-deoxyribonucleoside 5'-triphosphate = DNA(n+1) + diphosphate</text>
        <dbReference type="Rhea" id="RHEA:22508"/>
        <dbReference type="Rhea" id="RHEA-COMP:17339"/>
        <dbReference type="Rhea" id="RHEA-COMP:17340"/>
        <dbReference type="ChEBI" id="CHEBI:33019"/>
        <dbReference type="ChEBI" id="CHEBI:61560"/>
        <dbReference type="ChEBI" id="CHEBI:173112"/>
        <dbReference type="EC" id="2.7.7.7"/>
    </reaction>
</comment>
<dbReference type="InterPro" id="IPR055191">
    <property type="entry name" value="POL2_thumb"/>
</dbReference>
<dbReference type="SMART" id="SM01159">
    <property type="entry name" value="DUF1744"/>
    <property type="match status" value="1"/>
</dbReference>
<dbReference type="FunFam" id="1.10.132.60:FF:000002">
    <property type="entry name" value="DNA polymerase epsilon catalytic subunit"/>
    <property type="match status" value="1"/>
</dbReference>
<dbReference type="PANTHER" id="PTHR10670">
    <property type="entry name" value="DNA POLYMERASE EPSILON CATALYTIC SUBUNIT A"/>
    <property type="match status" value="1"/>
</dbReference>
<evidence type="ECO:0000256" key="7">
    <source>
        <dbReference type="ARBA" id="ARBA00022705"/>
    </source>
</evidence>
<feature type="compositionally biased region" description="Gly residues" evidence="20">
    <location>
        <begin position="26"/>
        <end position="43"/>
    </location>
</feature>
<dbReference type="Pfam" id="PF22912">
    <property type="entry name" value="zf-DPOE"/>
    <property type="match status" value="1"/>
</dbReference>
<dbReference type="InterPro" id="IPR036397">
    <property type="entry name" value="RNaseH_sf"/>
</dbReference>
<comment type="cofactor">
    <cofactor evidence="1 19">
        <name>[4Fe-4S] cluster</name>
        <dbReference type="ChEBI" id="CHEBI:49883"/>
    </cofactor>
</comment>
<dbReference type="Proteomes" id="UP001213000">
    <property type="component" value="Unassembled WGS sequence"/>
</dbReference>
<dbReference type="GO" id="GO:0008622">
    <property type="term" value="C:epsilon DNA polymerase complex"/>
    <property type="evidence" value="ECO:0007669"/>
    <property type="project" value="InterPro"/>
</dbReference>
<dbReference type="InterPro" id="IPR043502">
    <property type="entry name" value="DNA/RNA_pol_sf"/>
</dbReference>
<dbReference type="Pfam" id="PF03104">
    <property type="entry name" value="DNA_pol_B_exo1"/>
    <property type="match status" value="1"/>
</dbReference>
<evidence type="ECO:0000256" key="15">
    <source>
        <dbReference type="ARBA" id="ARBA00023242"/>
    </source>
</evidence>
<dbReference type="EMBL" id="JANIEX010000268">
    <property type="protein sequence ID" value="KAJ3569821.1"/>
    <property type="molecule type" value="Genomic_DNA"/>
</dbReference>
<comment type="subunit">
    <text evidence="18">Heterotetramer. Consists of 4 subunits: POL2, DPB2, DPB3 and DPB4.</text>
</comment>
<evidence type="ECO:0000256" key="13">
    <source>
        <dbReference type="ARBA" id="ARBA00023014"/>
    </source>
</evidence>
<keyword evidence="4 19" id="KW-0004">4Fe-4S</keyword>
<keyword evidence="23" id="KW-1185">Reference proteome</keyword>
<dbReference type="FunFam" id="3.90.1600.10:FF:000006">
    <property type="entry name" value="DNA polymerase epsilon catalytic subunit"/>
    <property type="match status" value="1"/>
</dbReference>
<keyword evidence="5 19" id="KW-0808">Transferase</keyword>
<keyword evidence="9 19" id="KW-0863">Zinc-finger</keyword>
<dbReference type="GO" id="GO:0008270">
    <property type="term" value="F:zinc ion binding"/>
    <property type="evidence" value="ECO:0007669"/>
    <property type="project" value="UniProtKB-KW"/>
</dbReference>
<dbReference type="GO" id="GO:0006272">
    <property type="term" value="P:leading strand elongation"/>
    <property type="evidence" value="ECO:0007669"/>
    <property type="project" value="TreeGrafter"/>
</dbReference>
<evidence type="ECO:0000256" key="3">
    <source>
        <dbReference type="ARBA" id="ARBA00005755"/>
    </source>
</evidence>
<dbReference type="InterPro" id="IPR023211">
    <property type="entry name" value="DNA_pol_palm_dom_sf"/>
</dbReference>
<feature type="region of interest" description="Disordered" evidence="20">
    <location>
        <begin position="1275"/>
        <end position="1294"/>
    </location>
</feature>
<keyword evidence="12 19" id="KW-0408">Iron</keyword>
<dbReference type="GO" id="GO:0045004">
    <property type="term" value="P:DNA replication proofreading"/>
    <property type="evidence" value="ECO:0007669"/>
    <property type="project" value="TreeGrafter"/>
</dbReference>
<evidence type="ECO:0000256" key="1">
    <source>
        <dbReference type="ARBA" id="ARBA00001966"/>
    </source>
</evidence>
<dbReference type="GO" id="GO:0006297">
    <property type="term" value="P:nucleotide-excision repair, DNA gap filling"/>
    <property type="evidence" value="ECO:0007669"/>
    <property type="project" value="TreeGrafter"/>
</dbReference>
<dbReference type="InterPro" id="IPR012337">
    <property type="entry name" value="RNaseH-like_sf"/>
</dbReference>
<comment type="subcellular location">
    <subcellularLocation>
        <location evidence="2 19">Nucleus</location>
    </subcellularLocation>
</comment>
<evidence type="ECO:0000256" key="20">
    <source>
        <dbReference type="SAM" id="MobiDB-lite"/>
    </source>
</evidence>
<keyword evidence="13 19" id="KW-0411">Iron-sulfur</keyword>
<feature type="region of interest" description="Disordered" evidence="20">
    <location>
        <begin position="1217"/>
        <end position="1269"/>
    </location>
</feature>
<keyword evidence="15 19" id="KW-0539">Nucleus</keyword>
<comment type="caution">
    <text evidence="22">The sequence shown here is derived from an EMBL/GenBank/DDBJ whole genome shotgun (WGS) entry which is preliminary data.</text>
</comment>
<dbReference type="FunFam" id="3.30.420.10:FF:000010">
    <property type="entry name" value="DNA polymerase epsilon catalytic subunit"/>
    <property type="match status" value="1"/>
</dbReference>
<dbReference type="FunFam" id="1.10.287.690:FF:000005">
    <property type="entry name" value="DNA polymerase epsilon catalytic subunit"/>
    <property type="match status" value="1"/>
</dbReference>
<dbReference type="InterPro" id="IPR006172">
    <property type="entry name" value="DNA-dir_DNA_pol_B"/>
</dbReference>
<dbReference type="SMART" id="SM00486">
    <property type="entry name" value="POLBc"/>
    <property type="match status" value="1"/>
</dbReference>
<dbReference type="Pfam" id="PF23250">
    <property type="entry name" value="zf_DPOE_2"/>
    <property type="match status" value="1"/>
</dbReference>
<evidence type="ECO:0000313" key="22">
    <source>
        <dbReference type="EMBL" id="KAJ3569821.1"/>
    </source>
</evidence>
<dbReference type="GO" id="GO:0000278">
    <property type="term" value="P:mitotic cell cycle"/>
    <property type="evidence" value="ECO:0007669"/>
    <property type="project" value="TreeGrafter"/>
</dbReference>
<protein>
    <recommendedName>
        <fullName evidence="19">DNA polymerase epsilon catalytic subunit</fullName>
        <ecNumber evidence="19">2.7.7.7</ecNumber>
    </recommendedName>
</protein>
<dbReference type="Gene3D" id="1.10.132.60">
    <property type="entry name" value="DNA polymerase family B, C-terminal domain"/>
    <property type="match status" value="1"/>
</dbReference>
<evidence type="ECO:0000256" key="2">
    <source>
        <dbReference type="ARBA" id="ARBA00004123"/>
    </source>
</evidence>
<feature type="compositionally biased region" description="Acidic residues" evidence="20">
    <location>
        <begin position="1228"/>
        <end position="1259"/>
    </location>
</feature>
<dbReference type="GO" id="GO:0000166">
    <property type="term" value="F:nucleotide binding"/>
    <property type="evidence" value="ECO:0007669"/>
    <property type="project" value="InterPro"/>
</dbReference>
<evidence type="ECO:0000256" key="17">
    <source>
        <dbReference type="ARBA" id="ARBA00057054"/>
    </source>
</evidence>
<dbReference type="GO" id="GO:0003887">
    <property type="term" value="F:DNA-directed DNA polymerase activity"/>
    <property type="evidence" value="ECO:0007669"/>
    <property type="project" value="UniProtKB-KW"/>
</dbReference>
<dbReference type="InterPro" id="IPR013697">
    <property type="entry name" value="DNA_pol_e_suA_C"/>
</dbReference>
<dbReference type="GO" id="GO:0006287">
    <property type="term" value="P:base-excision repair, gap-filling"/>
    <property type="evidence" value="ECO:0007669"/>
    <property type="project" value="TreeGrafter"/>
</dbReference>
<dbReference type="GO" id="GO:0003677">
    <property type="term" value="F:DNA binding"/>
    <property type="evidence" value="ECO:0007669"/>
    <property type="project" value="UniProtKB-KW"/>
</dbReference>
<evidence type="ECO:0000256" key="14">
    <source>
        <dbReference type="ARBA" id="ARBA00023125"/>
    </source>
</evidence>
<dbReference type="CDD" id="cd05779">
    <property type="entry name" value="DNA_polB_epsilon_exo"/>
    <property type="match status" value="1"/>
</dbReference>
<evidence type="ECO:0000256" key="8">
    <source>
        <dbReference type="ARBA" id="ARBA00022723"/>
    </source>
</evidence>